<dbReference type="GO" id="GO:0000287">
    <property type="term" value="F:magnesium ion binding"/>
    <property type="evidence" value="ECO:0007669"/>
    <property type="project" value="UniProtKB-UniRule"/>
</dbReference>
<dbReference type="SMART" id="SM00861">
    <property type="entry name" value="Transket_pyr"/>
    <property type="match status" value="1"/>
</dbReference>
<comment type="function">
    <text evidence="10">Catalyzes the acyloin condensation reaction between C atoms 2 and 3 of pyruvate and glyceraldehyde 3-phosphate to yield 1-deoxy-D-xylulose-5-phosphate (DXP).</text>
</comment>
<dbReference type="InterPro" id="IPR020826">
    <property type="entry name" value="Transketolase_BS"/>
</dbReference>
<dbReference type="GO" id="GO:0005829">
    <property type="term" value="C:cytosol"/>
    <property type="evidence" value="ECO:0007669"/>
    <property type="project" value="TreeGrafter"/>
</dbReference>
<dbReference type="CDD" id="cd07033">
    <property type="entry name" value="TPP_PYR_DXS_TK_like"/>
    <property type="match status" value="1"/>
</dbReference>
<comment type="catalytic activity">
    <reaction evidence="10">
        <text>D-glyceraldehyde 3-phosphate + pyruvate + H(+) = 1-deoxy-D-xylulose 5-phosphate + CO2</text>
        <dbReference type="Rhea" id="RHEA:12605"/>
        <dbReference type="ChEBI" id="CHEBI:15361"/>
        <dbReference type="ChEBI" id="CHEBI:15378"/>
        <dbReference type="ChEBI" id="CHEBI:16526"/>
        <dbReference type="ChEBI" id="CHEBI:57792"/>
        <dbReference type="ChEBI" id="CHEBI:59776"/>
        <dbReference type="EC" id="2.2.1.7"/>
    </reaction>
</comment>
<evidence type="ECO:0000256" key="4">
    <source>
        <dbReference type="ARBA" id="ARBA00022679"/>
    </source>
</evidence>
<evidence type="ECO:0000256" key="6">
    <source>
        <dbReference type="ARBA" id="ARBA00022842"/>
    </source>
</evidence>
<feature type="binding site" evidence="10">
    <location>
        <position position="178"/>
    </location>
    <ligand>
        <name>thiamine diphosphate</name>
        <dbReference type="ChEBI" id="CHEBI:58937"/>
    </ligand>
</feature>
<dbReference type="Pfam" id="PF13292">
    <property type="entry name" value="DXP_synthase_N"/>
    <property type="match status" value="1"/>
</dbReference>
<keyword evidence="6 10" id="KW-0460">Magnesium</keyword>
<dbReference type="SUPFAM" id="SSF52518">
    <property type="entry name" value="Thiamin diphosphate-binding fold (THDP-binding)"/>
    <property type="match status" value="2"/>
</dbReference>
<feature type="binding site" evidence="10">
    <location>
        <position position="149"/>
    </location>
    <ligand>
        <name>Mg(2+)</name>
        <dbReference type="ChEBI" id="CHEBI:18420"/>
    </ligand>
</feature>
<evidence type="ECO:0000256" key="9">
    <source>
        <dbReference type="ARBA" id="ARBA00023229"/>
    </source>
</evidence>
<evidence type="ECO:0000256" key="3">
    <source>
        <dbReference type="ARBA" id="ARBA00011738"/>
    </source>
</evidence>
<keyword evidence="5 10" id="KW-0479">Metal-binding</keyword>
<gene>
    <name evidence="10 12" type="primary">dxs</name>
    <name evidence="12" type="ORF">KL86DPRO_10415</name>
</gene>
<sequence>MPSQTPLLDAIKHPTDVAALTYEETAALASELRQVIVETVSCTGGHLAPSLGVVELTLALLRMFNPEKDHLIWDVGHQAYAYKLLTGRAKEFHTLRQFGGLAGFPSPRESKYDHFGVGHSSTSISAALGMAFARDLALDDNHVIAVIGDGSMTAGQAYEGLNQAGATGKKLIVVLNDNEMSISKNVGALSFFLSRSLSVPWVRHAKRELEEFITAIPKVGGDLRELIVKAQQSLKGFVTPGMLFEALRFNYIGPVSGHNLEELTKALETAKEVDKPTLVHVLTIKGKGYAPAEENPVHFHGVGKFSPETGVCVMTQPGSHPPSYTEIFGATLTEMAEKNDRIVAITAAMPEGTGLSRFGEKFPDRFVDVGICEQHAVTFAAGLAARGYRPFVAIYSTFLQRSYDQIVHDVCLQNLPVVFCIDRAGIVGEDGATHQGVFDIAFLRHIPNMSILVPKDEEELRRALLTASIHDGPIAVRYPRGQGIGAALPATWDALPPNAMECLSQNGAEAAIIGLGPIVHSALAAANAYTAETGIPVDVYNARWAKPLPKEELLALAASYKTLILAEEGALMGGFGSGVLECLADAGALPGLAVHRIGLPDIFIEHGAAALLRQKYGLDVTSITDTLRVTLSKSEKKR</sequence>
<dbReference type="GO" id="GO:0016114">
    <property type="term" value="P:terpenoid biosynthetic process"/>
    <property type="evidence" value="ECO:0007669"/>
    <property type="project" value="UniProtKB-UniRule"/>
</dbReference>
<evidence type="ECO:0000256" key="8">
    <source>
        <dbReference type="ARBA" id="ARBA00023052"/>
    </source>
</evidence>
<dbReference type="PANTHER" id="PTHR43322:SF5">
    <property type="entry name" value="1-DEOXY-D-XYLULOSE-5-PHOSPHATE SYNTHASE, CHLOROPLASTIC"/>
    <property type="match status" value="1"/>
</dbReference>
<dbReference type="Gene3D" id="3.40.50.920">
    <property type="match status" value="1"/>
</dbReference>
<dbReference type="Pfam" id="PF02779">
    <property type="entry name" value="Transket_pyr"/>
    <property type="match status" value="1"/>
</dbReference>
<dbReference type="InterPro" id="IPR009014">
    <property type="entry name" value="Transketo_C/PFOR_II"/>
</dbReference>
<evidence type="ECO:0000256" key="5">
    <source>
        <dbReference type="ARBA" id="ARBA00022723"/>
    </source>
</evidence>
<dbReference type="GO" id="GO:0030976">
    <property type="term" value="F:thiamine pyrophosphate binding"/>
    <property type="evidence" value="ECO:0007669"/>
    <property type="project" value="UniProtKB-UniRule"/>
</dbReference>
<proteinExistence type="inferred from homology"/>
<evidence type="ECO:0000259" key="11">
    <source>
        <dbReference type="SMART" id="SM00861"/>
    </source>
</evidence>
<organism evidence="12">
    <name type="scientific">uncultured delta proteobacterium</name>
    <dbReference type="NCBI Taxonomy" id="34034"/>
    <lineage>
        <taxon>Bacteria</taxon>
        <taxon>Deltaproteobacteria</taxon>
        <taxon>environmental samples</taxon>
    </lineage>
</organism>
<dbReference type="UniPathway" id="UPA00064">
    <property type="reaction ID" value="UER00091"/>
</dbReference>
<evidence type="ECO:0000256" key="2">
    <source>
        <dbReference type="ARBA" id="ARBA00011081"/>
    </source>
</evidence>
<evidence type="ECO:0000256" key="7">
    <source>
        <dbReference type="ARBA" id="ARBA00022977"/>
    </source>
</evidence>
<dbReference type="PROSITE" id="PS00801">
    <property type="entry name" value="TRANSKETOLASE_1"/>
    <property type="match status" value="1"/>
</dbReference>
<dbReference type="AlphaFoldDB" id="A0A212J0P0"/>
<reference evidence="12" key="1">
    <citation type="submission" date="2016-04" db="EMBL/GenBank/DDBJ databases">
        <authorList>
            <person name="Evans L.H."/>
            <person name="Alamgir A."/>
            <person name="Owens N."/>
            <person name="Weber N.D."/>
            <person name="Virtaneva K."/>
            <person name="Barbian K."/>
            <person name="Babar A."/>
            <person name="Rosenke K."/>
        </authorList>
    </citation>
    <scope>NUCLEOTIDE SEQUENCE</scope>
    <source>
        <strain evidence="12">86</strain>
    </source>
</reference>
<dbReference type="HAMAP" id="MF_00315">
    <property type="entry name" value="DXP_synth"/>
    <property type="match status" value="1"/>
</dbReference>
<dbReference type="Gene3D" id="3.40.50.970">
    <property type="match status" value="2"/>
</dbReference>
<dbReference type="Pfam" id="PF02780">
    <property type="entry name" value="Transketolase_C"/>
    <property type="match status" value="1"/>
</dbReference>
<keyword evidence="8 10" id="KW-0786">Thiamine pyrophosphate</keyword>
<dbReference type="SUPFAM" id="SSF52922">
    <property type="entry name" value="TK C-terminal domain-like"/>
    <property type="match status" value="1"/>
</dbReference>
<comment type="similarity">
    <text evidence="2 10">Belongs to the transketolase family. DXPS subfamily.</text>
</comment>
<dbReference type="GO" id="GO:0009228">
    <property type="term" value="P:thiamine biosynthetic process"/>
    <property type="evidence" value="ECO:0007669"/>
    <property type="project" value="UniProtKB-UniRule"/>
</dbReference>
<dbReference type="InterPro" id="IPR049557">
    <property type="entry name" value="Transketolase_CS"/>
</dbReference>
<evidence type="ECO:0000256" key="1">
    <source>
        <dbReference type="ARBA" id="ARBA00004980"/>
    </source>
</evidence>
<feature type="binding site" evidence="10">
    <location>
        <position position="178"/>
    </location>
    <ligand>
        <name>Mg(2+)</name>
        <dbReference type="ChEBI" id="CHEBI:18420"/>
    </ligand>
</feature>
<comment type="cofactor">
    <cofactor evidence="10">
        <name>Mg(2+)</name>
        <dbReference type="ChEBI" id="CHEBI:18420"/>
    </cofactor>
    <text evidence="10">Binds 1 Mg(2+) ion per subunit.</text>
</comment>
<evidence type="ECO:0000313" key="12">
    <source>
        <dbReference type="EMBL" id="SBV92755.1"/>
    </source>
</evidence>
<dbReference type="InterPro" id="IPR033248">
    <property type="entry name" value="Transketolase_C"/>
</dbReference>
<comment type="cofactor">
    <cofactor evidence="10">
        <name>thiamine diphosphate</name>
        <dbReference type="ChEBI" id="CHEBI:58937"/>
    </cofactor>
    <text evidence="10">Binds 1 thiamine pyrophosphate per subunit.</text>
</comment>
<dbReference type="InterPro" id="IPR005475">
    <property type="entry name" value="Transketolase-like_Pyr-bd"/>
</dbReference>
<dbReference type="InterPro" id="IPR029061">
    <property type="entry name" value="THDP-binding"/>
</dbReference>
<dbReference type="InterPro" id="IPR005477">
    <property type="entry name" value="Dxylulose-5-P_synthase"/>
</dbReference>
<dbReference type="GO" id="GO:0019288">
    <property type="term" value="P:isopentenyl diphosphate biosynthetic process, methylerythritol 4-phosphate pathway"/>
    <property type="evidence" value="ECO:0007669"/>
    <property type="project" value="TreeGrafter"/>
</dbReference>
<name>A0A212J0P0_9DELT</name>
<dbReference type="EMBL" id="FLUQ01000001">
    <property type="protein sequence ID" value="SBV92755.1"/>
    <property type="molecule type" value="Genomic_DNA"/>
</dbReference>
<dbReference type="NCBIfam" id="TIGR00204">
    <property type="entry name" value="dxs"/>
    <property type="match status" value="1"/>
</dbReference>
<feature type="binding site" evidence="10">
    <location>
        <position position="373"/>
    </location>
    <ligand>
        <name>thiamine diphosphate</name>
        <dbReference type="ChEBI" id="CHEBI:58937"/>
    </ligand>
</feature>
<evidence type="ECO:0000256" key="10">
    <source>
        <dbReference type="HAMAP-Rule" id="MF_00315"/>
    </source>
</evidence>
<comment type="subunit">
    <text evidence="3 10">Homodimer.</text>
</comment>
<comment type="pathway">
    <text evidence="1 10">Metabolic intermediate biosynthesis; 1-deoxy-D-xylulose 5-phosphate biosynthesis; 1-deoxy-D-xylulose 5-phosphate from D-glyceraldehyde 3-phosphate and pyruvate: step 1/1.</text>
</comment>
<dbReference type="GO" id="GO:0008661">
    <property type="term" value="F:1-deoxy-D-xylulose-5-phosphate synthase activity"/>
    <property type="evidence" value="ECO:0007669"/>
    <property type="project" value="UniProtKB-UniRule"/>
</dbReference>
<feature type="binding site" evidence="10">
    <location>
        <position position="77"/>
    </location>
    <ligand>
        <name>thiamine diphosphate</name>
        <dbReference type="ChEBI" id="CHEBI:58937"/>
    </ligand>
</feature>
<dbReference type="FunFam" id="3.40.50.970:FF:000005">
    <property type="entry name" value="1-deoxy-D-xylulose-5-phosphate synthase"/>
    <property type="match status" value="1"/>
</dbReference>
<keyword evidence="7 10" id="KW-0784">Thiamine biosynthesis</keyword>
<keyword evidence="4 10" id="KW-0808">Transferase</keyword>
<dbReference type="PANTHER" id="PTHR43322">
    <property type="entry name" value="1-D-DEOXYXYLULOSE 5-PHOSPHATE SYNTHASE-RELATED"/>
    <property type="match status" value="1"/>
</dbReference>
<feature type="binding site" evidence="10">
    <location>
        <begin position="150"/>
        <end position="151"/>
    </location>
    <ligand>
        <name>thiamine diphosphate</name>
        <dbReference type="ChEBI" id="CHEBI:58937"/>
    </ligand>
</feature>
<feature type="binding site" evidence="10">
    <location>
        <begin position="118"/>
        <end position="120"/>
    </location>
    <ligand>
        <name>thiamine diphosphate</name>
        <dbReference type="ChEBI" id="CHEBI:58937"/>
    </ligand>
</feature>
<feature type="binding site" evidence="10">
    <location>
        <position position="289"/>
    </location>
    <ligand>
        <name>thiamine diphosphate</name>
        <dbReference type="ChEBI" id="CHEBI:58937"/>
    </ligand>
</feature>
<dbReference type="CDD" id="cd02007">
    <property type="entry name" value="TPP_DXS"/>
    <property type="match status" value="1"/>
</dbReference>
<protein>
    <recommendedName>
        <fullName evidence="10">1-deoxy-D-xylulose-5-phosphate synthase</fullName>
        <ecNumber evidence="10">2.2.1.7</ecNumber>
    </recommendedName>
    <alternativeName>
        <fullName evidence="10">1-deoxyxylulose-5-phosphate synthase</fullName>
        <shortName evidence="10">DXP synthase</shortName>
        <shortName evidence="10">DXPS</shortName>
    </alternativeName>
</protein>
<dbReference type="EC" id="2.2.1.7" evidence="10"/>
<keyword evidence="9 10" id="KW-0414">Isoprene biosynthesis</keyword>
<accession>A0A212J0P0</accession>
<dbReference type="NCBIfam" id="NF003933">
    <property type="entry name" value="PRK05444.2-2"/>
    <property type="match status" value="1"/>
</dbReference>
<dbReference type="PROSITE" id="PS00802">
    <property type="entry name" value="TRANSKETOLASE_2"/>
    <property type="match status" value="1"/>
</dbReference>
<feature type="domain" description="Transketolase-like pyrimidine-binding" evidence="11">
    <location>
        <begin position="322"/>
        <end position="486"/>
    </location>
</feature>